<dbReference type="PANTHER" id="PTHR38407">
    <property type="entry name" value="PROTEIN IVY1"/>
    <property type="match status" value="1"/>
</dbReference>
<organism evidence="3 4">
    <name type="scientific">Terfezia boudieri ATCC MYA-4762</name>
    <dbReference type="NCBI Taxonomy" id="1051890"/>
    <lineage>
        <taxon>Eukaryota</taxon>
        <taxon>Fungi</taxon>
        <taxon>Dikarya</taxon>
        <taxon>Ascomycota</taxon>
        <taxon>Pezizomycotina</taxon>
        <taxon>Pezizomycetes</taxon>
        <taxon>Pezizales</taxon>
        <taxon>Pezizaceae</taxon>
        <taxon>Terfezia</taxon>
    </lineage>
</organism>
<dbReference type="OrthoDB" id="5594612at2759"/>
<feature type="compositionally biased region" description="Basic and acidic residues" evidence="1">
    <location>
        <begin position="429"/>
        <end position="438"/>
    </location>
</feature>
<feature type="region of interest" description="Disordered" evidence="1">
    <location>
        <begin position="1"/>
        <end position="31"/>
    </location>
</feature>
<dbReference type="GO" id="GO:0007009">
    <property type="term" value="P:plasma membrane organization"/>
    <property type="evidence" value="ECO:0007669"/>
    <property type="project" value="InterPro"/>
</dbReference>
<dbReference type="GO" id="GO:0042144">
    <property type="term" value="P:vacuole fusion, non-autophagic"/>
    <property type="evidence" value="ECO:0007669"/>
    <property type="project" value="InterPro"/>
</dbReference>
<dbReference type="InterPro" id="IPR013606">
    <property type="entry name" value="I-BAR_dom"/>
</dbReference>
<accession>A0A3N4LXI0</accession>
<dbReference type="FunCoup" id="A0A3N4LXI0">
    <property type="interactions" value="33"/>
</dbReference>
<dbReference type="InterPro" id="IPR037470">
    <property type="entry name" value="IVY1"/>
</dbReference>
<feature type="region of interest" description="Disordered" evidence="1">
    <location>
        <begin position="349"/>
        <end position="457"/>
    </location>
</feature>
<dbReference type="EMBL" id="ML121531">
    <property type="protein sequence ID" value="RPB27500.1"/>
    <property type="molecule type" value="Genomic_DNA"/>
</dbReference>
<reference evidence="3 4" key="1">
    <citation type="journal article" date="2018" name="Nat. Ecol. Evol.">
        <title>Pezizomycetes genomes reveal the molecular basis of ectomycorrhizal truffle lifestyle.</title>
        <authorList>
            <person name="Murat C."/>
            <person name="Payen T."/>
            <person name="Noel B."/>
            <person name="Kuo A."/>
            <person name="Morin E."/>
            <person name="Chen J."/>
            <person name="Kohler A."/>
            <person name="Krizsan K."/>
            <person name="Balestrini R."/>
            <person name="Da Silva C."/>
            <person name="Montanini B."/>
            <person name="Hainaut M."/>
            <person name="Levati E."/>
            <person name="Barry K.W."/>
            <person name="Belfiori B."/>
            <person name="Cichocki N."/>
            <person name="Clum A."/>
            <person name="Dockter R.B."/>
            <person name="Fauchery L."/>
            <person name="Guy J."/>
            <person name="Iotti M."/>
            <person name="Le Tacon F."/>
            <person name="Lindquist E.A."/>
            <person name="Lipzen A."/>
            <person name="Malagnac F."/>
            <person name="Mello A."/>
            <person name="Molinier V."/>
            <person name="Miyauchi S."/>
            <person name="Poulain J."/>
            <person name="Riccioni C."/>
            <person name="Rubini A."/>
            <person name="Sitrit Y."/>
            <person name="Splivallo R."/>
            <person name="Traeger S."/>
            <person name="Wang M."/>
            <person name="Zifcakova L."/>
            <person name="Wipf D."/>
            <person name="Zambonelli A."/>
            <person name="Paolocci F."/>
            <person name="Nowrousian M."/>
            <person name="Ottonello S."/>
            <person name="Baldrian P."/>
            <person name="Spatafora J.W."/>
            <person name="Henrissat B."/>
            <person name="Nagy L.G."/>
            <person name="Aury J.M."/>
            <person name="Wincker P."/>
            <person name="Grigoriev I.V."/>
            <person name="Bonfante P."/>
            <person name="Martin F.M."/>
        </authorList>
    </citation>
    <scope>NUCLEOTIDE SEQUENCE [LARGE SCALE GENOMIC DNA]</scope>
    <source>
        <strain evidence="3 4">ATCC MYA-4762</strain>
    </source>
</reference>
<feature type="compositionally biased region" description="Polar residues" evidence="1">
    <location>
        <begin position="349"/>
        <end position="360"/>
    </location>
</feature>
<dbReference type="SUPFAM" id="SSF103657">
    <property type="entry name" value="BAR/IMD domain-like"/>
    <property type="match status" value="1"/>
</dbReference>
<feature type="compositionally biased region" description="Polar residues" evidence="1">
    <location>
        <begin position="1"/>
        <end position="17"/>
    </location>
</feature>
<dbReference type="GO" id="GO:0000329">
    <property type="term" value="C:fungal-type vacuole membrane"/>
    <property type="evidence" value="ECO:0007669"/>
    <property type="project" value="InterPro"/>
</dbReference>
<evidence type="ECO:0000259" key="2">
    <source>
        <dbReference type="Pfam" id="PF08397"/>
    </source>
</evidence>
<dbReference type="PANTHER" id="PTHR38407:SF1">
    <property type="entry name" value="PROTEIN IVY1"/>
    <property type="match status" value="1"/>
</dbReference>
<dbReference type="Pfam" id="PF08397">
    <property type="entry name" value="IMD"/>
    <property type="match status" value="1"/>
</dbReference>
<keyword evidence="4" id="KW-1185">Reference proteome</keyword>
<gene>
    <name evidence="3" type="ORF">L211DRAFT_779387</name>
</gene>
<dbReference type="STRING" id="1051890.A0A3N4LXI0"/>
<evidence type="ECO:0000313" key="3">
    <source>
        <dbReference type="EMBL" id="RPB27500.1"/>
    </source>
</evidence>
<dbReference type="InParanoid" id="A0A3N4LXI0"/>
<dbReference type="Proteomes" id="UP000267821">
    <property type="component" value="Unassembled WGS sequence"/>
</dbReference>
<name>A0A3N4LXI0_9PEZI</name>
<feature type="domain" description="IMD" evidence="2">
    <location>
        <begin position="65"/>
        <end position="200"/>
    </location>
</feature>
<dbReference type="AlphaFoldDB" id="A0A3N4LXI0"/>
<proteinExistence type="predicted"/>
<sequence>MFQASSTRPVTGQSSSVPGMPPSPTASYTSTAVPPSTLNLLNSPSSLPIPQDILSRADVAHSISAYESLLSTAKAYRKALAAVSAAASSFGAALEACARCIGTGPNGHGILNASGLQYLIGSNMNILSEGLYRGFEVPLLHELDLYKEKTTENEERYKKEEAKHGRELRKRECEYLKLARQKQRNFSSYRSALFDLTQFIDELDQLKYEHWHVAHTLATDTSNRVLDCAALVVRAEVEIFEKVAQKGWDGAGGGLDDLIARAQDPFASEVCGDDAGSGAGTLFSILPAHSILPTPHSPVMHGVGGTISANRKYRVPLTDALSPPARNLYSDEEDQGSIFSGPFSSTVALSGGPTSTSTVGVSEGDSQADMESLKSPPSGAGPTKLLPPPSSPSQSNSGWAHGDGDVQPLELNSPVGLTYQRSESTGASGDREGKRGDGGDNDVEVATIRPLSSDEER</sequence>
<dbReference type="Gene3D" id="1.20.1270.60">
    <property type="entry name" value="Arfaptin homology (AH) domain/BAR domain"/>
    <property type="match status" value="1"/>
</dbReference>
<dbReference type="InterPro" id="IPR027267">
    <property type="entry name" value="AH/BAR_dom_sf"/>
</dbReference>
<dbReference type="GO" id="GO:0005543">
    <property type="term" value="F:phospholipid binding"/>
    <property type="evidence" value="ECO:0007669"/>
    <property type="project" value="InterPro"/>
</dbReference>
<protein>
    <recommendedName>
        <fullName evidence="2">IMD domain-containing protein</fullName>
    </recommendedName>
</protein>
<evidence type="ECO:0000313" key="4">
    <source>
        <dbReference type="Proteomes" id="UP000267821"/>
    </source>
</evidence>
<evidence type="ECO:0000256" key="1">
    <source>
        <dbReference type="SAM" id="MobiDB-lite"/>
    </source>
</evidence>